<proteinExistence type="predicted"/>
<dbReference type="RefSeq" id="XP_012653115.1">
    <property type="nucleotide sequence ID" value="XM_012797661.1"/>
</dbReference>
<dbReference type="OrthoDB" id="120976at2759"/>
<dbReference type="EMBL" id="GG662700">
    <property type="protein sequence ID" value="EWS74355.1"/>
    <property type="molecule type" value="Genomic_DNA"/>
</dbReference>
<accession>W7X4V4</accession>
<reference evidence="2" key="1">
    <citation type="journal article" date="2006" name="PLoS Biol.">
        <title>Macronuclear genome sequence of the ciliate Tetrahymena thermophila, a model eukaryote.</title>
        <authorList>
            <person name="Eisen J.A."/>
            <person name="Coyne R.S."/>
            <person name="Wu M."/>
            <person name="Wu D."/>
            <person name="Thiagarajan M."/>
            <person name="Wortman J.R."/>
            <person name="Badger J.H."/>
            <person name="Ren Q."/>
            <person name="Amedeo P."/>
            <person name="Jones K.M."/>
            <person name="Tallon L.J."/>
            <person name="Delcher A.L."/>
            <person name="Salzberg S.L."/>
            <person name="Silva J.C."/>
            <person name="Haas B.J."/>
            <person name="Majoros W.H."/>
            <person name="Farzad M."/>
            <person name="Carlton J.M."/>
            <person name="Smith R.K. Jr."/>
            <person name="Garg J."/>
            <person name="Pearlman R.E."/>
            <person name="Karrer K.M."/>
            <person name="Sun L."/>
            <person name="Manning G."/>
            <person name="Elde N.C."/>
            <person name="Turkewitz A.P."/>
            <person name="Asai D.J."/>
            <person name="Wilkes D.E."/>
            <person name="Wang Y."/>
            <person name="Cai H."/>
            <person name="Collins K."/>
            <person name="Stewart B.A."/>
            <person name="Lee S.R."/>
            <person name="Wilamowska K."/>
            <person name="Weinberg Z."/>
            <person name="Ruzzo W.L."/>
            <person name="Wloga D."/>
            <person name="Gaertig J."/>
            <person name="Frankel J."/>
            <person name="Tsao C.-C."/>
            <person name="Gorovsky M.A."/>
            <person name="Keeling P.J."/>
            <person name="Waller R.F."/>
            <person name="Patron N.J."/>
            <person name="Cherry J.M."/>
            <person name="Stover N.A."/>
            <person name="Krieger C.J."/>
            <person name="del Toro C."/>
            <person name="Ryder H.F."/>
            <person name="Williamson S.C."/>
            <person name="Barbeau R.A."/>
            <person name="Hamilton E.P."/>
            <person name="Orias E."/>
        </authorList>
    </citation>
    <scope>NUCLEOTIDE SEQUENCE [LARGE SCALE GENOMIC DNA]</scope>
    <source>
        <strain evidence="2">SB210</strain>
    </source>
</reference>
<sequence length="215" mass="25136">MNQFYSFLQYLKSGNYIGDECASSFFFVLSKCTNLSNLTLNLEQKHQFILNYDIFQYKKEFKAIQPVSQFNFFFFSAGADFIKNLLKIVFKKVQKSSPPRKILGRRKNSVAERFFTCTDLKMLRLQILQKAKIKFTIQVHQAYLLIQQIALISQIWHLILVEIILVMNVRQALVLLQQSALISQIQSLIFAKIKFIIKVHQTYVLVQQIALISQI</sequence>
<dbReference type="Proteomes" id="UP000009168">
    <property type="component" value="Unassembled WGS sequence"/>
</dbReference>
<dbReference type="InParanoid" id="W7X4V4"/>
<keyword evidence="2" id="KW-1185">Reference proteome</keyword>
<dbReference type="GeneID" id="24440797"/>
<organism evidence="1 2">
    <name type="scientific">Tetrahymena thermophila (strain SB210)</name>
    <dbReference type="NCBI Taxonomy" id="312017"/>
    <lineage>
        <taxon>Eukaryota</taxon>
        <taxon>Sar</taxon>
        <taxon>Alveolata</taxon>
        <taxon>Ciliophora</taxon>
        <taxon>Intramacronucleata</taxon>
        <taxon>Oligohymenophorea</taxon>
        <taxon>Hymenostomatida</taxon>
        <taxon>Tetrahymenina</taxon>
        <taxon>Tetrahymenidae</taxon>
        <taxon>Tetrahymena</taxon>
    </lineage>
</organism>
<protein>
    <submittedName>
        <fullName evidence="1">Uncharacterized protein</fullName>
    </submittedName>
</protein>
<name>W7X4V4_TETTS</name>
<evidence type="ECO:0000313" key="1">
    <source>
        <dbReference type="EMBL" id="EWS74355.1"/>
    </source>
</evidence>
<dbReference type="AlphaFoldDB" id="W7X4V4"/>
<gene>
    <name evidence="1" type="ORF">TTHERM_000819621</name>
</gene>
<evidence type="ECO:0000313" key="2">
    <source>
        <dbReference type="Proteomes" id="UP000009168"/>
    </source>
</evidence>
<dbReference type="KEGG" id="tet:TTHERM_000819621"/>